<dbReference type="RefSeq" id="WP_131913628.1">
    <property type="nucleotide sequence ID" value="NZ_OU594967.1"/>
</dbReference>
<proteinExistence type="predicted"/>
<sequence>MQIKEILTRIFLHPSKLEKSIKFYENLFKKTCSLRFIYKEMNIELAQISSILLLAGEEKDLEKFKSTKTTFLVDSLDDFHDYFLDNGIPILEKPKKVPTGKNMRIQHPDGSIIEYVEHKKDCFV</sequence>
<evidence type="ECO:0000313" key="2">
    <source>
        <dbReference type="Proteomes" id="UP000295565"/>
    </source>
</evidence>
<gene>
    <name evidence="1" type="ORF">EV690_2866</name>
</gene>
<dbReference type="InterPro" id="IPR029068">
    <property type="entry name" value="Glyas_Bleomycin-R_OHBP_Dase"/>
</dbReference>
<dbReference type="OrthoDB" id="1492945at2"/>
<dbReference type="Gene3D" id="3.10.180.10">
    <property type="entry name" value="2,3-Dihydroxybiphenyl 1,2-Dioxygenase, domain 1"/>
    <property type="match status" value="1"/>
</dbReference>
<comment type="caution">
    <text evidence="1">The sequence shown here is derived from an EMBL/GenBank/DDBJ whole genome shotgun (WGS) entry which is preliminary data.</text>
</comment>
<dbReference type="EMBL" id="SMGD01000015">
    <property type="protein sequence ID" value="TCK47165.1"/>
    <property type="molecule type" value="Genomic_DNA"/>
</dbReference>
<dbReference type="SUPFAM" id="SSF54593">
    <property type="entry name" value="Glyoxalase/Bleomycin resistance protein/Dihydroxybiphenyl dioxygenase"/>
    <property type="match status" value="1"/>
</dbReference>
<name>A0A4R1J987_9GAMM</name>
<dbReference type="Proteomes" id="UP000295565">
    <property type="component" value="Unassembled WGS sequence"/>
</dbReference>
<evidence type="ECO:0000313" key="1">
    <source>
        <dbReference type="EMBL" id="TCK47165.1"/>
    </source>
</evidence>
<organism evidence="1 2">
    <name type="scientific">Celerinatantimonas diazotrophica</name>
    <dbReference type="NCBI Taxonomy" id="412034"/>
    <lineage>
        <taxon>Bacteria</taxon>
        <taxon>Pseudomonadati</taxon>
        <taxon>Pseudomonadota</taxon>
        <taxon>Gammaproteobacteria</taxon>
        <taxon>Celerinatantimonadaceae</taxon>
        <taxon>Celerinatantimonas</taxon>
    </lineage>
</organism>
<accession>A0A4R1J987</accession>
<keyword evidence="2" id="KW-1185">Reference proteome</keyword>
<dbReference type="AlphaFoldDB" id="A0A4R1J987"/>
<reference evidence="1 2" key="1">
    <citation type="submission" date="2019-03" db="EMBL/GenBank/DDBJ databases">
        <title>Genomic Encyclopedia of Type Strains, Phase IV (KMG-IV): sequencing the most valuable type-strain genomes for metagenomic binning, comparative biology and taxonomic classification.</title>
        <authorList>
            <person name="Goeker M."/>
        </authorList>
    </citation>
    <scope>NUCLEOTIDE SEQUENCE [LARGE SCALE GENOMIC DNA]</scope>
    <source>
        <strain evidence="1 2">DSM 18577</strain>
    </source>
</reference>
<dbReference type="CDD" id="cd06587">
    <property type="entry name" value="VOC"/>
    <property type="match status" value="1"/>
</dbReference>
<protein>
    <submittedName>
        <fullName evidence="1">Uncharacterized protein</fullName>
    </submittedName>
</protein>